<sequence length="516" mass="59470">MIINIILLCLFIFISFFNNVFSLSINNTAFNNIFLSLNYNFHSSFFLIMLFICGFISIIFSLHYFNWENNNLNLLVILFLSIMCFLVSVNDLYNCLIGWEYLGFVSFLLILYYSNYDTSRAANITLVSSRFGDVGLFVILGLFLNFLYYNNTLFFLVSLFFIIATKSAIFPFSSWLLEAMRAPTPVSCLVHSSTLVAAGIWFFINFYYILSTNFIFIILILEILTIIISSFSALILLDVKKLVALSTCNNVSWCFIYYILGNLELCLIQIISHGIAKCMLFCVMGDNLVVSGSSQLNSSLFNLHFINSINLIIPSLLIFFLSGLPYLGVFFSKHLLLSFNLLNTPYNIFIQILLYFCVFLTYCYSFRLYFLITNIYSGLSSGIVISYTLCSIFILLSTIYNFFLINSLEEFGYLDYNSCYLVLLIQILGFFVGNIMNNNINNEFGLNFFGQDLLIFFNNNIISIFNSFFLILSSFRLERFLNNISFNLNLFSVSLLNAISLMLFSLVLIFFYIFLF</sequence>
<feature type="transmembrane region" description="Helical" evidence="8">
    <location>
        <begin position="189"/>
        <end position="208"/>
    </location>
</feature>
<feature type="transmembrane region" description="Helical" evidence="8">
    <location>
        <begin position="495"/>
        <end position="515"/>
    </location>
</feature>
<dbReference type="AlphaFoldDB" id="A0A096VGV9"/>
<dbReference type="PANTHER" id="PTHR42829:SF2">
    <property type="entry name" value="NADH-UBIQUINONE OXIDOREDUCTASE CHAIN 5"/>
    <property type="match status" value="1"/>
</dbReference>
<evidence type="ECO:0000256" key="2">
    <source>
        <dbReference type="ARBA" id="ARBA00012944"/>
    </source>
</evidence>
<evidence type="ECO:0000256" key="4">
    <source>
        <dbReference type="ARBA" id="ARBA00022989"/>
    </source>
</evidence>
<feature type="transmembrane region" description="Helical" evidence="8">
    <location>
        <begin position="46"/>
        <end position="65"/>
    </location>
</feature>
<accession>A0A096VGV9</accession>
<feature type="transmembrane region" description="Helical" evidence="8">
    <location>
        <begin position="72"/>
        <end position="90"/>
    </location>
</feature>
<dbReference type="PANTHER" id="PTHR42829">
    <property type="entry name" value="NADH-UBIQUINONE OXIDOREDUCTASE CHAIN 5"/>
    <property type="match status" value="1"/>
</dbReference>
<dbReference type="PRINTS" id="PR01434">
    <property type="entry name" value="NADHDHGNASE5"/>
</dbReference>
<feature type="transmembrane region" description="Helical" evidence="8">
    <location>
        <begin position="154"/>
        <end position="177"/>
    </location>
</feature>
<feature type="domain" description="NADH:quinone oxidoreductase/Mrp antiporter transmembrane" evidence="9">
    <location>
        <begin position="90"/>
        <end position="350"/>
    </location>
</feature>
<reference evidence="10" key="1">
    <citation type="journal article" date="2014" name="Mol. Biol. Rep.">
        <title>The complete mitochondrial genome of Neobenedenia melleni (Platyhelminthes: Monogenea): mitochondrial gene content, arrangement and composition compared with two Benedenia species.</title>
        <authorList>
            <person name="Zhang J."/>
            <person name="Wu X."/>
            <person name="Li Y."/>
            <person name="Zhao M."/>
            <person name="Xie M."/>
            <person name="Li A."/>
        </authorList>
    </citation>
    <scope>NUCLEOTIDE SEQUENCE</scope>
</reference>
<feature type="transmembrane region" description="Helical" evidence="8">
    <location>
        <begin position="242"/>
        <end position="261"/>
    </location>
</feature>
<keyword evidence="5 8" id="KW-0472">Membrane</keyword>
<dbReference type="EMBL" id="JQ038228">
    <property type="protein sequence ID" value="AFD18225.1"/>
    <property type="molecule type" value="Genomic_DNA"/>
</dbReference>
<feature type="transmembrane region" description="Helical" evidence="8">
    <location>
        <begin position="453"/>
        <end position="475"/>
    </location>
</feature>
<feature type="transmembrane region" description="Helical" evidence="8">
    <location>
        <begin position="214"/>
        <end position="237"/>
    </location>
</feature>
<feature type="transmembrane region" description="Helical" evidence="8">
    <location>
        <begin position="309"/>
        <end position="328"/>
    </location>
</feature>
<feature type="transmembrane region" description="Helical" evidence="8">
    <location>
        <begin position="384"/>
        <end position="405"/>
    </location>
</feature>
<keyword evidence="3 8" id="KW-0812">Transmembrane</keyword>
<feature type="transmembrane region" description="Helical" evidence="8">
    <location>
        <begin position="348"/>
        <end position="372"/>
    </location>
</feature>
<evidence type="ECO:0000256" key="8">
    <source>
        <dbReference type="SAM" id="Phobius"/>
    </source>
</evidence>
<dbReference type="GO" id="GO:0003954">
    <property type="term" value="F:NADH dehydrogenase activity"/>
    <property type="evidence" value="ECO:0007669"/>
    <property type="project" value="TreeGrafter"/>
</dbReference>
<name>A0A096VGV9_9PLAT</name>
<evidence type="ECO:0000256" key="6">
    <source>
        <dbReference type="ARBA" id="ARBA00031027"/>
    </source>
</evidence>
<dbReference type="GO" id="GO:0016020">
    <property type="term" value="C:membrane"/>
    <property type="evidence" value="ECO:0007669"/>
    <property type="project" value="UniProtKB-SubCell"/>
</dbReference>
<evidence type="ECO:0000313" key="10">
    <source>
        <dbReference type="EMBL" id="AFD18225.1"/>
    </source>
</evidence>
<evidence type="ECO:0000256" key="7">
    <source>
        <dbReference type="ARBA" id="ARBA00049551"/>
    </source>
</evidence>
<proteinExistence type="predicted"/>
<evidence type="ECO:0000256" key="5">
    <source>
        <dbReference type="ARBA" id="ARBA00023136"/>
    </source>
</evidence>
<gene>
    <name evidence="10" type="primary">nad5</name>
</gene>
<dbReference type="Pfam" id="PF00361">
    <property type="entry name" value="Proton_antipo_M"/>
    <property type="match status" value="1"/>
</dbReference>
<organism evidence="10">
    <name type="scientific">Neobenedenia melleni</name>
    <dbReference type="NCBI Taxonomy" id="280695"/>
    <lineage>
        <taxon>Eukaryota</taxon>
        <taxon>Metazoa</taxon>
        <taxon>Spiralia</taxon>
        <taxon>Lophotrochozoa</taxon>
        <taxon>Platyhelminthes</taxon>
        <taxon>Monogenea</taxon>
        <taxon>Monopisthocotylea</taxon>
        <taxon>Capsalidea</taxon>
        <taxon>Capsalidae</taxon>
        <taxon>Neobenedenia</taxon>
    </lineage>
</organism>
<dbReference type="GO" id="GO:0015990">
    <property type="term" value="P:electron transport coupled proton transport"/>
    <property type="evidence" value="ECO:0007669"/>
    <property type="project" value="TreeGrafter"/>
</dbReference>
<dbReference type="InterPro" id="IPR001750">
    <property type="entry name" value="ND/Mrp_TM"/>
</dbReference>
<dbReference type="EC" id="7.1.1.2" evidence="2"/>
<dbReference type="GO" id="GO:0042773">
    <property type="term" value="P:ATP synthesis coupled electron transport"/>
    <property type="evidence" value="ECO:0007669"/>
    <property type="project" value="InterPro"/>
</dbReference>
<dbReference type="InterPro" id="IPR003945">
    <property type="entry name" value="NU5C-like"/>
</dbReference>
<keyword evidence="10" id="KW-0496">Mitochondrion</keyword>
<feature type="transmembrane region" description="Helical" evidence="8">
    <location>
        <begin position="127"/>
        <end position="148"/>
    </location>
</feature>
<geneLocation type="mitochondrion" evidence="10"/>
<feature type="transmembrane region" description="Helical" evidence="8">
    <location>
        <begin position="411"/>
        <end position="432"/>
    </location>
</feature>
<evidence type="ECO:0000259" key="9">
    <source>
        <dbReference type="Pfam" id="PF00361"/>
    </source>
</evidence>
<feature type="transmembrane region" description="Helical" evidence="8">
    <location>
        <begin position="96"/>
        <end position="115"/>
    </location>
</feature>
<protein>
    <recommendedName>
        <fullName evidence="2">NADH:ubiquinone reductase (H(+)-translocating)</fullName>
        <ecNumber evidence="2">7.1.1.2</ecNumber>
    </recommendedName>
    <alternativeName>
        <fullName evidence="6">NADH dehydrogenase subunit 5</fullName>
    </alternativeName>
</protein>
<dbReference type="GO" id="GO:0008137">
    <property type="term" value="F:NADH dehydrogenase (ubiquinone) activity"/>
    <property type="evidence" value="ECO:0007669"/>
    <property type="project" value="UniProtKB-EC"/>
</dbReference>
<comment type="catalytic activity">
    <reaction evidence="7">
        <text>a ubiquinone + NADH + 5 H(+)(in) = a ubiquinol + NAD(+) + 4 H(+)(out)</text>
        <dbReference type="Rhea" id="RHEA:29091"/>
        <dbReference type="Rhea" id="RHEA-COMP:9565"/>
        <dbReference type="Rhea" id="RHEA-COMP:9566"/>
        <dbReference type="ChEBI" id="CHEBI:15378"/>
        <dbReference type="ChEBI" id="CHEBI:16389"/>
        <dbReference type="ChEBI" id="CHEBI:17976"/>
        <dbReference type="ChEBI" id="CHEBI:57540"/>
        <dbReference type="ChEBI" id="CHEBI:57945"/>
        <dbReference type="EC" id="7.1.1.2"/>
    </reaction>
</comment>
<keyword evidence="4 8" id="KW-1133">Transmembrane helix</keyword>
<comment type="subcellular location">
    <subcellularLocation>
        <location evidence="1">Membrane</location>
        <topology evidence="1">Multi-pass membrane protein</topology>
    </subcellularLocation>
</comment>
<evidence type="ECO:0000256" key="1">
    <source>
        <dbReference type="ARBA" id="ARBA00004141"/>
    </source>
</evidence>
<evidence type="ECO:0000256" key="3">
    <source>
        <dbReference type="ARBA" id="ARBA00022692"/>
    </source>
</evidence>